<feature type="transmembrane region" description="Helical" evidence="6">
    <location>
        <begin position="206"/>
        <end position="227"/>
    </location>
</feature>
<dbReference type="AlphaFoldDB" id="A0A1M6Y0R2"/>
<keyword evidence="2" id="KW-1003">Cell membrane</keyword>
<organism evidence="7 8">
    <name type="scientific">Pseudonocardia thermophila</name>
    <dbReference type="NCBI Taxonomy" id="1848"/>
    <lineage>
        <taxon>Bacteria</taxon>
        <taxon>Bacillati</taxon>
        <taxon>Actinomycetota</taxon>
        <taxon>Actinomycetes</taxon>
        <taxon>Pseudonocardiales</taxon>
        <taxon>Pseudonocardiaceae</taxon>
        <taxon>Pseudonocardia</taxon>
    </lineage>
</organism>
<sequence>MLTNIVLDSLVTGLPLAPLTLGVYVVFRIRQDFDLTVEGSFALGAAVAAVLLVAVVHPFLAVVAGALAGAAAGAVTAALHLGLGIPVLLAGLIMSIGLFSVTLHVLTGPTVGLAGAETIFTVLGVTGDAGQVLVLAALVAAVLGAFALFLRTELGLALRASGAAPAMVRSQGVGDAQIVTLSLCLANLLAALRGALLVQVQGFADVNLGIGMFVAAIGAVLLGTLAVRPSGSRVLRIVAAVVVGTLTYRLVLVAALRFGLPAADLKAITALTLVAAVAVQRYGAATLGRAEPALPAAVRQ</sequence>
<feature type="transmembrane region" description="Helical" evidence="6">
    <location>
        <begin position="6"/>
        <end position="27"/>
    </location>
</feature>
<dbReference type="GO" id="GO:0022857">
    <property type="term" value="F:transmembrane transporter activity"/>
    <property type="evidence" value="ECO:0007669"/>
    <property type="project" value="InterPro"/>
</dbReference>
<dbReference type="GO" id="GO:0005886">
    <property type="term" value="C:plasma membrane"/>
    <property type="evidence" value="ECO:0007669"/>
    <property type="project" value="UniProtKB-SubCell"/>
</dbReference>
<comment type="subcellular location">
    <subcellularLocation>
        <location evidence="1">Cell membrane</location>
        <topology evidence="1">Multi-pass membrane protein</topology>
    </subcellularLocation>
</comment>
<feature type="transmembrane region" description="Helical" evidence="6">
    <location>
        <begin position="66"/>
        <end position="89"/>
    </location>
</feature>
<evidence type="ECO:0000256" key="2">
    <source>
        <dbReference type="ARBA" id="ARBA00022475"/>
    </source>
</evidence>
<evidence type="ECO:0000313" key="8">
    <source>
        <dbReference type="Proteomes" id="UP000184363"/>
    </source>
</evidence>
<dbReference type="Proteomes" id="UP000184363">
    <property type="component" value="Unassembled WGS sequence"/>
</dbReference>
<evidence type="ECO:0000256" key="6">
    <source>
        <dbReference type="SAM" id="Phobius"/>
    </source>
</evidence>
<evidence type="ECO:0000256" key="1">
    <source>
        <dbReference type="ARBA" id="ARBA00004651"/>
    </source>
</evidence>
<dbReference type="InterPro" id="IPR001851">
    <property type="entry name" value="ABC_transp_permease"/>
</dbReference>
<accession>A0A1M6Y0R2</accession>
<dbReference type="Pfam" id="PF02653">
    <property type="entry name" value="BPD_transp_2"/>
    <property type="match status" value="1"/>
</dbReference>
<feature type="transmembrane region" description="Helical" evidence="6">
    <location>
        <begin position="101"/>
        <end position="123"/>
    </location>
</feature>
<keyword evidence="5 6" id="KW-0472">Membrane</keyword>
<dbReference type="PANTHER" id="PTHR32196:SF69">
    <property type="entry name" value="BRANCHED-CHAIN AMINO ACID TRANSPORT SYSTEM, PERMEASE PROTEIN"/>
    <property type="match status" value="1"/>
</dbReference>
<keyword evidence="4 6" id="KW-1133">Transmembrane helix</keyword>
<feature type="transmembrane region" description="Helical" evidence="6">
    <location>
        <begin position="234"/>
        <end position="256"/>
    </location>
</feature>
<name>A0A1M6Y0R2_PSETH</name>
<dbReference type="EMBL" id="FRAP01000018">
    <property type="protein sequence ID" value="SHL11810.1"/>
    <property type="molecule type" value="Genomic_DNA"/>
</dbReference>
<evidence type="ECO:0000256" key="5">
    <source>
        <dbReference type="ARBA" id="ARBA00023136"/>
    </source>
</evidence>
<feature type="transmembrane region" description="Helical" evidence="6">
    <location>
        <begin position="129"/>
        <end position="150"/>
    </location>
</feature>
<protein>
    <submittedName>
        <fullName evidence="7">Putative ABC transport system permease protein</fullName>
    </submittedName>
</protein>
<keyword evidence="8" id="KW-1185">Reference proteome</keyword>
<dbReference type="PANTHER" id="PTHR32196">
    <property type="entry name" value="ABC TRANSPORTER PERMEASE PROTEIN YPHD-RELATED-RELATED"/>
    <property type="match status" value="1"/>
</dbReference>
<proteinExistence type="predicted"/>
<feature type="transmembrane region" description="Helical" evidence="6">
    <location>
        <begin position="39"/>
        <end position="60"/>
    </location>
</feature>
<dbReference type="RefSeq" id="WP_073459078.1">
    <property type="nucleotide sequence ID" value="NZ_FRAP01000018.1"/>
</dbReference>
<evidence type="ECO:0000256" key="4">
    <source>
        <dbReference type="ARBA" id="ARBA00022989"/>
    </source>
</evidence>
<evidence type="ECO:0000256" key="3">
    <source>
        <dbReference type="ARBA" id="ARBA00022692"/>
    </source>
</evidence>
<dbReference type="OrthoDB" id="9778389at2"/>
<keyword evidence="3 6" id="KW-0812">Transmembrane</keyword>
<reference evidence="7 8" key="1">
    <citation type="submission" date="2016-11" db="EMBL/GenBank/DDBJ databases">
        <authorList>
            <person name="Jaros S."/>
            <person name="Januszkiewicz K."/>
            <person name="Wedrychowicz H."/>
        </authorList>
    </citation>
    <scope>NUCLEOTIDE SEQUENCE [LARGE SCALE GENOMIC DNA]</scope>
    <source>
        <strain evidence="7 8">DSM 43832</strain>
    </source>
</reference>
<evidence type="ECO:0000313" key="7">
    <source>
        <dbReference type="EMBL" id="SHL11810.1"/>
    </source>
</evidence>
<dbReference type="STRING" id="1848.SAMN05443637_118120"/>
<gene>
    <name evidence="7" type="ORF">SAMN05443637_118120</name>
</gene>
<feature type="transmembrane region" description="Helical" evidence="6">
    <location>
        <begin position="178"/>
        <end position="200"/>
    </location>
</feature>